<gene>
    <name evidence="11" type="ORF">QR46_1962</name>
</gene>
<dbReference type="GO" id="GO:0003777">
    <property type="term" value="F:microtubule motor activity"/>
    <property type="evidence" value="ECO:0007669"/>
    <property type="project" value="InterPro"/>
</dbReference>
<feature type="binding site" evidence="6">
    <location>
        <begin position="103"/>
        <end position="110"/>
    </location>
    <ligand>
        <name>ATP</name>
        <dbReference type="ChEBI" id="CHEBI:30616"/>
    </ligand>
</feature>
<dbReference type="VEuPathDB" id="GiardiaDB:QR46_1962"/>
<dbReference type="InterPro" id="IPR027417">
    <property type="entry name" value="P-loop_NTPase"/>
</dbReference>
<feature type="coiled-coil region" evidence="8">
    <location>
        <begin position="393"/>
        <end position="420"/>
    </location>
</feature>
<comment type="caution">
    <text evidence="11">The sequence shown here is derived from an EMBL/GenBank/DDBJ whole genome shotgun (WGS) entry which is preliminary data.</text>
</comment>
<dbReference type="GO" id="GO:0007018">
    <property type="term" value="P:microtubule-based movement"/>
    <property type="evidence" value="ECO:0007669"/>
    <property type="project" value="InterPro"/>
</dbReference>
<name>A0A132NVG1_GIAIN</name>
<dbReference type="AlphaFoldDB" id="A0A132NVG1"/>
<dbReference type="Gene3D" id="3.40.850.10">
    <property type="entry name" value="Kinesin motor domain"/>
    <property type="match status" value="1"/>
</dbReference>
<evidence type="ECO:0000256" key="6">
    <source>
        <dbReference type="PROSITE-ProRule" id="PRU00283"/>
    </source>
</evidence>
<dbReference type="PRINTS" id="PR00380">
    <property type="entry name" value="KINESINHEAVY"/>
</dbReference>
<dbReference type="PROSITE" id="PS50067">
    <property type="entry name" value="KINESIN_MOTOR_2"/>
    <property type="match status" value="1"/>
</dbReference>
<evidence type="ECO:0000256" key="9">
    <source>
        <dbReference type="SAM" id="MobiDB-lite"/>
    </source>
</evidence>
<dbReference type="SMART" id="SM00129">
    <property type="entry name" value="KISc"/>
    <property type="match status" value="1"/>
</dbReference>
<dbReference type="InterPro" id="IPR027640">
    <property type="entry name" value="Kinesin-like_fam"/>
</dbReference>
<evidence type="ECO:0000256" key="3">
    <source>
        <dbReference type="ARBA" id="ARBA00022840"/>
    </source>
</evidence>
<dbReference type="PANTHER" id="PTHR47968">
    <property type="entry name" value="CENTROMERE PROTEIN E"/>
    <property type="match status" value="1"/>
</dbReference>
<keyword evidence="1 7" id="KW-0493">Microtubule</keyword>
<evidence type="ECO:0000256" key="4">
    <source>
        <dbReference type="ARBA" id="ARBA00023054"/>
    </source>
</evidence>
<feature type="coiled-coil region" evidence="8">
    <location>
        <begin position="539"/>
        <end position="608"/>
    </location>
</feature>
<dbReference type="Pfam" id="PF00225">
    <property type="entry name" value="Kinesin"/>
    <property type="match status" value="1"/>
</dbReference>
<dbReference type="Proteomes" id="UP000070089">
    <property type="component" value="Unassembled WGS sequence"/>
</dbReference>
<dbReference type="OrthoDB" id="3176171at2759"/>
<evidence type="ECO:0000259" key="10">
    <source>
        <dbReference type="PROSITE" id="PS50067"/>
    </source>
</evidence>
<dbReference type="EMBL" id="JXTI01000046">
    <property type="protein sequence ID" value="KWX14038.1"/>
    <property type="molecule type" value="Genomic_DNA"/>
</dbReference>
<organism evidence="11 12">
    <name type="scientific">Giardia duodenalis assemblage B</name>
    <dbReference type="NCBI Taxonomy" id="1394984"/>
    <lineage>
        <taxon>Eukaryota</taxon>
        <taxon>Metamonada</taxon>
        <taxon>Diplomonadida</taxon>
        <taxon>Hexamitidae</taxon>
        <taxon>Giardiinae</taxon>
        <taxon>Giardia</taxon>
    </lineage>
</organism>
<dbReference type="SUPFAM" id="SSF52540">
    <property type="entry name" value="P-loop containing nucleoside triphosphate hydrolases"/>
    <property type="match status" value="1"/>
</dbReference>
<evidence type="ECO:0000256" key="1">
    <source>
        <dbReference type="ARBA" id="ARBA00022701"/>
    </source>
</evidence>
<feature type="region of interest" description="Disordered" evidence="9">
    <location>
        <begin position="457"/>
        <end position="476"/>
    </location>
</feature>
<feature type="domain" description="Kinesin motor" evidence="10">
    <location>
        <begin position="23"/>
        <end position="381"/>
    </location>
</feature>
<evidence type="ECO:0000313" key="11">
    <source>
        <dbReference type="EMBL" id="KWX14038.1"/>
    </source>
</evidence>
<evidence type="ECO:0000313" key="12">
    <source>
        <dbReference type="Proteomes" id="UP000070089"/>
    </source>
</evidence>
<dbReference type="GO" id="GO:0008017">
    <property type="term" value="F:microtubule binding"/>
    <property type="evidence" value="ECO:0007669"/>
    <property type="project" value="InterPro"/>
</dbReference>
<dbReference type="InterPro" id="IPR019821">
    <property type="entry name" value="Kinesin_motor_CS"/>
</dbReference>
<dbReference type="InterPro" id="IPR001752">
    <property type="entry name" value="Kinesin_motor_dom"/>
</dbReference>
<sequence length="989" mass="109251">MTTTPGQLVKDLKTPNKPGNIESVRVFCRFRPFNEKFEPISNPCVEFQGDQQVNFTGLDTTKTFMFDRVFQCDTTQETVFDVSARHVLTQFLAGCNGTIFCYGQTGAGKSYTMTGPSIDSFADKGLMPRVFNYLFDQLSTESQQEIFTHVVKCSFFEIYMERIRDLLAEEAVPQSPATPFTQPSFVLPSSISYGGNVNANLPVGPSNLQIRESKEKGVYVENLTTYRVDSAEELLQYLKKGNANRITAATNMNDTSSRSHSVLNISLETEDKLSGAKRRSQLYLIDLAGSEKASKTGAEGIRLDEARLINLSLSTLGNVISALSEGRSKHIPYRDSKLTRILQDSLGGTSSTSLIICCSPSKYNEIETLSTLRFGERAKNVKNKIAMNQEFGLKQLKAMLEKANAEIARLNSVIANMVEASHMVTESIMERSVLEKSVVGDGGPSIAGMLMSRTAAPPLTSEEASGKEENTGDRGGFSSYEAKAAVEITHANELNRIILTMTSLDELRNIVIETNQKYVKALGESLQAINQMYVIREERNTLRSELKEQAAEIEHLKSMVSDTRAEVEFGEQKYSELRAQYDSLAISLESLKIEKADILRKLQVSEEKCKALGEAVETANASIAEATLSMVQATPSIVVSSPRLSLPYQIGGVDGAETGHGTNTHKEADSVSTKPAIKPARTKLGQHNSVMFDETIFFQEEDSISLEESGSSSDILHNLKNILAKDNVSDEDKIRYYHPLRSELINKQTQVQKLVKALASNAFTILEAELQAATMEERVSVLCNNAKILKQYKYLDKTVKLQAADLLHMAEKVTELEISNKLAFAEIAELKTNNTYLLDQLTNTRASVNRIVKYKDDMINILRGKIEAQSSILDGLGENPSVAGNKVSLYSVTRDGVILANGELFTKQKEGDYENGLGFMDCNGQYTIAQGLQYFKTLPYSNEGLELSLPEIHCLSVLLPNEMKPVLTVGSSRFANPSLIARKGRYATK</sequence>
<accession>A0A132NVG1</accession>
<keyword evidence="5 6" id="KW-0505">Motor protein</keyword>
<dbReference type="GO" id="GO:0005524">
    <property type="term" value="F:ATP binding"/>
    <property type="evidence" value="ECO:0007669"/>
    <property type="project" value="UniProtKB-UniRule"/>
</dbReference>
<keyword evidence="4 8" id="KW-0175">Coiled coil</keyword>
<reference evidence="11 12" key="1">
    <citation type="journal article" date="2015" name="Mol. Biochem. Parasitol.">
        <title>Identification of polymorphic genes for use in assemblage B genotyping assays through comparative genomics of multiple assemblage B Giardia duodenalis isolates.</title>
        <authorList>
            <person name="Wielinga C."/>
            <person name="Thompson R.C."/>
            <person name="Monis P."/>
            <person name="Ryan U."/>
        </authorList>
    </citation>
    <scope>NUCLEOTIDE SEQUENCE [LARGE SCALE GENOMIC DNA]</scope>
    <source>
        <strain evidence="11 12">BAH15c1</strain>
    </source>
</reference>
<dbReference type="GO" id="GO:0005874">
    <property type="term" value="C:microtubule"/>
    <property type="evidence" value="ECO:0007669"/>
    <property type="project" value="UniProtKB-KW"/>
</dbReference>
<keyword evidence="2 6" id="KW-0547">Nucleotide-binding</keyword>
<evidence type="ECO:0000256" key="8">
    <source>
        <dbReference type="SAM" id="Coils"/>
    </source>
</evidence>
<comment type="similarity">
    <text evidence="6 7">Belongs to the TRAFAC class myosin-kinesin ATPase superfamily. Kinesin family.</text>
</comment>
<dbReference type="PROSITE" id="PS00411">
    <property type="entry name" value="KINESIN_MOTOR_1"/>
    <property type="match status" value="1"/>
</dbReference>
<protein>
    <recommendedName>
        <fullName evidence="7">Kinesin-like protein</fullName>
    </recommendedName>
</protein>
<dbReference type="InterPro" id="IPR036961">
    <property type="entry name" value="Kinesin_motor_dom_sf"/>
</dbReference>
<dbReference type="PANTHER" id="PTHR47968:SF36">
    <property type="entry name" value="KINESIN HEAVY CHAIN ISOFORM X1"/>
    <property type="match status" value="1"/>
</dbReference>
<evidence type="ECO:0000256" key="5">
    <source>
        <dbReference type="ARBA" id="ARBA00023175"/>
    </source>
</evidence>
<evidence type="ECO:0000256" key="2">
    <source>
        <dbReference type="ARBA" id="ARBA00022741"/>
    </source>
</evidence>
<proteinExistence type="inferred from homology"/>
<keyword evidence="3 6" id="KW-0067">ATP-binding</keyword>
<evidence type="ECO:0000256" key="7">
    <source>
        <dbReference type="RuleBase" id="RU000394"/>
    </source>
</evidence>